<sequence length="330" mass="40698">MYKRQFFFPLKIIQLKNERNLKHFQETYEKGEENKRKNVLKILFSKLFNVVLFVLLFFYIQENGFEHRHACRYLVNTVKNRNLSELLFKIKKSLFKTKKIKNKEISLTVKKKKEKKKKKKEFFKELKKLRDSFYTKNIHNKNIKSEVDNGHTETVSKEKTDTVVTSDLDDWEDIEEEELFKKIKGLSGVISVDEMYNVWNNVHAYIRKKYFYREEYIWKFFEGHALSYNISKDFKVMLWYKIYYIIKEEIMKIEKQEFSKIHYFINDNPVEYEVFIKFLFEKLDKWRKRMEQVEKKWMHLLLLNLRFCKRRCMILTNTPFEGSQRFGYFS</sequence>
<keyword evidence="4" id="KW-1185">Reference proteome</keyword>
<dbReference type="EMBL" id="BDQF01000007">
    <property type="protein sequence ID" value="GAW79865.1"/>
    <property type="molecule type" value="Genomic_DNA"/>
</dbReference>
<keyword evidence="1" id="KW-0472">Membrane</keyword>
<dbReference type="GeneID" id="39746577"/>
<dbReference type="AlphaFoldDB" id="A0A1Y1JEU4"/>
<evidence type="ECO:0000256" key="1">
    <source>
        <dbReference type="SAM" id="Phobius"/>
    </source>
</evidence>
<comment type="caution">
    <text evidence="3">The sequence shown here is derived from an EMBL/GenBank/DDBJ whole genome shotgun (WGS) entry which is preliminary data.</text>
</comment>
<feature type="domain" description="Plasmodium RESA N-terminal" evidence="2">
    <location>
        <begin position="174"/>
        <end position="297"/>
    </location>
</feature>
<evidence type="ECO:0000259" key="2">
    <source>
        <dbReference type="Pfam" id="PF09687"/>
    </source>
</evidence>
<dbReference type="PANTHER" id="PTHR36193">
    <property type="entry name" value="PHISTB DOMAIN-CONTAINING RESA-LIKE PROTEIN 1"/>
    <property type="match status" value="1"/>
</dbReference>
<evidence type="ECO:0000313" key="4">
    <source>
        <dbReference type="Proteomes" id="UP000195521"/>
    </source>
</evidence>
<proteinExistence type="predicted"/>
<keyword evidence="1" id="KW-1133">Transmembrane helix</keyword>
<reference evidence="4" key="1">
    <citation type="submission" date="2017-04" db="EMBL/GenBank/DDBJ databases">
        <title>Plasmodium gonderi genome.</title>
        <authorList>
            <person name="Arisue N."/>
            <person name="Honma H."/>
            <person name="Kawai S."/>
            <person name="Tougan T."/>
            <person name="Tanabe K."/>
            <person name="Horii T."/>
        </authorList>
    </citation>
    <scope>NUCLEOTIDE SEQUENCE [LARGE SCALE GENOMIC DNA]</scope>
    <source>
        <strain evidence="4">ATCC 30045</strain>
    </source>
</reference>
<accession>A0A1Y1JEU4</accession>
<dbReference type="Gene3D" id="6.10.280.180">
    <property type="entry name" value="Plasmodium RESA, N-terminal helical domain"/>
    <property type="match status" value="1"/>
</dbReference>
<dbReference type="PANTHER" id="PTHR36193:SF23">
    <property type="entry name" value="PHISTB DOMAIN-CONTAINING RESA-LIKE PROTEIN 1"/>
    <property type="match status" value="1"/>
</dbReference>
<keyword evidence="1" id="KW-0812">Transmembrane</keyword>
<dbReference type="Proteomes" id="UP000195521">
    <property type="component" value="Unassembled WGS sequence"/>
</dbReference>
<dbReference type="InterPro" id="IPR006526">
    <property type="entry name" value="Export_prot_PHISTa/b/c"/>
</dbReference>
<evidence type="ECO:0000313" key="3">
    <source>
        <dbReference type="EMBL" id="GAW79865.1"/>
    </source>
</evidence>
<dbReference type="OrthoDB" id="382607at2759"/>
<feature type="transmembrane region" description="Helical" evidence="1">
    <location>
        <begin position="39"/>
        <end position="60"/>
    </location>
</feature>
<gene>
    <name evidence="3" type="ORF">PGO_060090</name>
</gene>
<dbReference type="InterPro" id="IPR044885">
    <property type="entry name" value="PRESA_N_sf"/>
</dbReference>
<protein>
    <submittedName>
        <fullName evidence="3">Phist protein</fullName>
    </submittedName>
</protein>
<dbReference type="Pfam" id="PF09687">
    <property type="entry name" value="PRESAN"/>
    <property type="match status" value="1"/>
</dbReference>
<dbReference type="RefSeq" id="XP_028542454.1">
    <property type="nucleotide sequence ID" value="XM_028686653.1"/>
</dbReference>
<dbReference type="OMA" id="NIWYKVY"/>
<dbReference type="InterPro" id="IPR019111">
    <property type="entry name" value="PRESA_N"/>
</dbReference>
<name>A0A1Y1JEU4_PLAGO</name>
<dbReference type="NCBIfam" id="TIGR01639">
    <property type="entry name" value="P_fal_TIGR01639"/>
    <property type="match status" value="1"/>
</dbReference>
<organism evidence="3 4">
    <name type="scientific">Plasmodium gonderi</name>
    <dbReference type="NCBI Taxonomy" id="77519"/>
    <lineage>
        <taxon>Eukaryota</taxon>
        <taxon>Sar</taxon>
        <taxon>Alveolata</taxon>
        <taxon>Apicomplexa</taxon>
        <taxon>Aconoidasida</taxon>
        <taxon>Haemosporida</taxon>
        <taxon>Plasmodiidae</taxon>
        <taxon>Plasmodium</taxon>
        <taxon>Plasmodium (Plasmodium)</taxon>
    </lineage>
</organism>